<keyword evidence="3" id="KW-0328">Glycosyltransferase</keyword>
<keyword evidence="1" id="KW-0808">Transferase</keyword>
<gene>
    <name evidence="3" type="ORF">ABV298_31795</name>
</gene>
<protein>
    <submittedName>
        <fullName evidence="3">Galactosyltransferase-related protein</fullName>
    </submittedName>
</protein>
<evidence type="ECO:0000256" key="1">
    <source>
        <dbReference type="ARBA" id="ARBA00022679"/>
    </source>
</evidence>
<dbReference type="InterPro" id="IPR029044">
    <property type="entry name" value="Nucleotide-diphossugar_trans"/>
</dbReference>
<feature type="domain" description="Galactosyltransferase C-terminal" evidence="2">
    <location>
        <begin position="162"/>
        <end position="221"/>
    </location>
</feature>
<dbReference type="Pfam" id="PF02709">
    <property type="entry name" value="Glyco_transf_7C"/>
    <property type="match status" value="1"/>
</dbReference>
<organism evidence="3">
    <name type="scientific">Dyadobacter sp. 676</name>
    <dbReference type="NCBI Taxonomy" id="3088362"/>
    <lineage>
        <taxon>Bacteria</taxon>
        <taxon>Pseudomonadati</taxon>
        <taxon>Bacteroidota</taxon>
        <taxon>Cytophagia</taxon>
        <taxon>Cytophagales</taxon>
        <taxon>Spirosomataceae</taxon>
        <taxon>Dyadobacter</taxon>
    </lineage>
</organism>
<evidence type="ECO:0000313" key="3">
    <source>
        <dbReference type="EMBL" id="XCH24817.1"/>
    </source>
</evidence>
<dbReference type="EMBL" id="CP159289">
    <property type="protein sequence ID" value="XCH24817.1"/>
    <property type="molecule type" value="Genomic_DNA"/>
</dbReference>
<dbReference type="InterPro" id="IPR027791">
    <property type="entry name" value="Galactosyl_T_C"/>
</dbReference>
<dbReference type="Gene3D" id="3.90.550.10">
    <property type="entry name" value="Spore Coat Polysaccharide Biosynthesis Protein SpsA, Chain A"/>
    <property type="match status" value="1"/>
</dbReference>
<dbReference type="RefSeq" id="WP_353720125.1">
    <property type="nucleotide sequence ID" value="NZ_CP159289.1"/>
</dbReference>
<sequence length="267" mass="30872">MSTNTKTNLKDVTFIIPVRVDSLERLENLKCVTTYLLGYFDTNIIVMEADSENNGLLREILPTEVEVIFEKDNNRTFHRTKYLNFLTLQTTTPYIAIWDADVVVYHHQLLSAVESLRAGAYDFIYPYDGRYMETGVTFRRIFLSNHDLKPLEENADRMVAPYTKLACGGGFVAKKEAYVEAGMENENFTGWGPEDAERLRRWQGLEMRVGRVKGYMFHLFHPRGENSTFESAEKRIELKGELNRISAMSKASLVDEIRTWNAKRTSR</sequence>
<accession>A0AAU8FJS8</accession>
<reference evidence="3" key="1">
    <citation type="submission" date="2024-06" db="EMBL/GenBank/DDBJ databases">
        <title>Sequencing and assembly of the genome of Dyadobacter sp. strain 676, a symbiont of Cyamopsis tetragonoloba.</title>
        <authorList>
            <person name="Guro P."/>
            <person name="Sazanova A."/>
            <person name="Kuznetsova I."/>
            <person name="Belimov A."/>
            <person name="Safronova V."/>
        </authorList>
    </citation>
    <scope>NUCLEOTIDE SEQUENCE</scope>
    <source>
        <strain evidence="3">676</strain>
    </source>
</reference>
<name>A0AAU8FJS8_9BACT</name>
<dbReference type="SUPFAM" id="SSF53448">
    <property type="entry name" value="Nucleotide-diphospho-sugar transferases"/>
    <property type="match status" value="1"/>
</dbReference>
<dbReference type="AlphaFoldDB" id="A0AAU8FJS8"/>
<proteinExistence type="predicted"/>
<dbReference type="GO" id="GO:0016757">
    <property type="term" value="F:glycosyltransferase activity"/>
    <property type="evidence" value="ECO:0007669"/>
    <property type="project" value="UniProtKB-KW"/>
</dbReference>
<evidence type="ECO:0000259" key="2">
    <source>
        <dbReference type="Pfam" id="PF02709"/>
    </source>
</evidence>